<reference evidence="1" key="1">
    <citation type="submission" date="2017-03" db="EMBL/GenBank/DDBJ databases">
        <title>The mitochondrial genome of the carnivorous plant Utricularia reniformis (Lentibulariaceae): structure, comparative analysis and evolutionary landmarks.</title>
        <authorList>
            <person name="Silva S.R."/>
            <person name="Alvarenga D.O."/>
            <person name="Michael T.P."/>
            <person name="Miranda V.F.O."/>
            <person name="Varani A.M."/>
        </authorList>
    </citation>
    <scope>NUCLEOTIDE SEQUENCE</scope>
</reference>
<accession>A0A1Y0B476</accession>
<protein>
    <submittedName>
        <fullName evidence="1">Uncharacterized protein</fullName>
    </submittedName>
</protein>
<gene>
    <name evidence="1" type="ORF">AEK19_MT2043</name>
</gene>
<sequence>MTTSVEVKKTVNPNRSHRCDDQTCHTIPRCPNSPIPSIHLSWAKDVLPMGH</sequence>
<keyword evidence="1" id="KW-0496">Mitochondrion</keyword>
<dbReference type="AlphaFoldDB" id="A0A1Y0B476"/>
<organism evidence="1">
    <name type="scientific">Utricularia reniformis</name>
    <dbReference type="NCBI Taxonomy" id="192314"/>
    <lineage>
        <taxon>Eukaryota</taxon>
        <taxon>Viridiplantae</taxon>
        <taxon>Streptophyta</taxon>
        <taxon>Embryophyta</taxon>
        <taxon>Tracheophyta</taxon>
        <taxon>Spermatophyta</taxon>
        <taxon>Magnoliopsida</taxon>
        <taxon>eudicotyledons</taxon>
        <taxon>Gunneridae</taxon>
        <taxon>Pentapetalae</taxon>
        <taxon>asterids</taxon>
        <taxon>lamiids</taxon>
        <taxon>Lamiales</taxon>
        <taxon>Lentibulariaceae</taxon>
        <taxon>Utricularia</taxon>
    </lineage>
</organism>
<evidence type="ECO:0000313" key="1">
    <source>
        <dbReference type="EMBL" id="ART32200.1"/>
    </source>
</evidence>
<dbReference type="EMBL" id="KY774314">
    <property type="protein sequence ID" value="ART32200.1"/>
    <property type="molecule type" value="Genomic_DNA"/>
</dbReference>
<proteinExistence type="predicted"/>
<geneLocation type="mitochondrion" evidence="1"/>
<name>A0A1Y0B476_9LAMI</name>